<organism evidence="2 3">
    <name type="scientific">Streptomyces ipomoeae 91-03</name>
    <dbReference type="NCBI Taxonomy" id="698759"/>
    <lineage>
        <taxon>Bacteria</taxon>
        <taxon>Bacillati</taxon>
        <taxon>Actinomycetota</taxon>
        <taxon>Actinomycetes</taxon>
        <taxon>Kitasatosporales</taxon>
        <taxon>Streptomycetaceae</taxon>
        <taxon>Streptomyces</taxon>
    </lineage>
</organism>
<comment type="caution">
    <text evidence="2">The sequence shown here is derived from an EMBL/GenBank/DDBJ whole genome shotgun (WGS) entry which is preliminary data.</text>
</comment>
<dbReference type="EMBL" id="AEJC01000636">
    <property type="protein sequence ID" value="EKX60679.1"/>
    <property type="molecule type" value="Genomic_DNA"/>
</dbReference>
<protein>
    <submittedName>
        <fullName evidence="2">Uncharacterized protein</fullName>
    </submittedName>
</protein>
<name>L1KJE1_9ACTN</name>
<feature type="non-terminal residue" evidence="2">
    <location>
        <position position="24"/>
    </location>
</feature>
<dbReference type="Proteomes" id="UP000010411">
    <property type="component" value="Unassembled WGS sequence"/>
</dbReference>
<reference evidence="2 3" key="1">
    <citation type="submission" date="2012-11" db="EMBL/GenBank/DDBJ databases">
        <authorList>
            <person name="Huguet-Tapia J.C."/>
            <person name="Durkin A.S."/>
            <person name="Pettis G.S."/>
            <person name="Badger J.H."/>
        </authorList>
    </citation>
    <scope>NUCLEOTIDE SEQUENCE [LARGE SCALE GENOMIC DNA]</scope>
    <source>
        <strain evidence="2 3">91-03</strain>
    </source>
</reference>
<sequence length="24" mass="2646">MGRSTTARATPPRSHSVGFPYGRR</sequence>
<accession>L1KJE1</accession>
<keyword evidence="3" id="KW-1185">Reference proteome</keyword>
<evidence type="ECO:0000313" key="3">
    <source>
        <dbReference type="Proteomes" id="UP000010411"/>
    </source>
</evidence>
<gene>
    <name evidence="2" type="ORF">STRIP9103_07342</name>
</gene>
<proteinExistence type="predicted"/>
<feature type="region of interest" description="Disordered" evidence="1">
    <location>
        <begin position="1"/>
        <end position="24"/>
    </location>
</feature>
<dbReference type="AlphaFoldDB" id="L1KJE1"/>
<evidence type="ECO:0000313" key="2">
    <source>
        <dbReference type="EMBL" id="EKX60679.1"/>
    </source>
</evidence>
<evidence type="ECO:0000256" key="1">
    <source>
        <dbReference type="SAM" id="MobiDB-lite"/>
    </source>
</evidence>